<dbReference type="KEGG" id="jeh:EJN90_02190"/>
<organism evidence="2 3">
    <name type="scientific">Jeotgalibaca ciconiae</name>
    <dbReference type="NCBI Taxonomy" id="2496265"/>
    <lineage>
        <taxon>Bacteria</taxon>
        <taxon>Bacillati</taxon>
        <taxon>Bacillota</taxon>
        <taxon>Bacilli</taxon>
        <taxon>Lactobacillales</taxon>
        <taxon>Carnobacteriaceae</taxon>
        <taxon>Jeotgalibaca</taxon>
    </lineage>
</organism>
<dbReference type="Proteomes" id="UP000273326">
    <property type="component" value="Chromosome"/>
</dbReference>
<name>A0A3Q9BJ47_9LACT</name>
<evidence type="ECO:0008006" key="4">
    <source>
        <dbReference type="Google" id="ProtNLM"/>
    </source>
</evidence>
<protein>
    <recommendedName>
        <fullName evidence="4">DUF624 domain-containing protein</fullName>
    </recommendedName>
</protein>
<feature type="transmembrane region" description="Helical" evidence="1">
    <location>
        <begin position="12"/>
        <end position="36"/>
    </location>
</feature>
<dbReference type="EMBL" id="CP034465">
    <property type="protein sequence ID" value="AZP03574.1"/>
    <property type="molecule type" value="Genomic_DNA"/>
</dbReference>
<gene>
    <name evidence="2" type="ORF">EJN90_02190</name>
</gene>
<keyword evidence="1" id="KW-0812">Transmembrane</keyword>
<feature type="transmembrane region" description="Helical" evidence="1">
    <location>
        <begin position="101"/>
        <end position="125"/>
    </location>
</feature>
<evidence type="ECO:0000256" key="1">
    <source>
        <dbReference type="SAM" id="Phobius"/>
    </source>
</evidence>
<dbReference type="AlphaFoldDB" id="A0A3Q9BJ47"/>
<sequence length="199" mass="23814">MSLKIMNWINIVVVYFILNMLFILTTCLGFFFFGLIPSLMTVCKIIKMEGIFNQNYKFIWQLYFFEFKTCLSNETKIVLSGTLALILLIMNIYVIQQTKFLFSLLFLPSLFFLLILILFILNFTFINKKNISIVKKIKFSLVIPLIKPSQFIYLLVLIEFFYIIYLVRTEIVFFVIPCFVSTFFYILKRQYNKKFKELI</sequence>
<keyword evidence="1" id="KW-1133">Transmembrane helix</keyword>
<proteinExistence type="predicted"/>
<accession>A0A3Q9BJ47</accession>
<feature type="transmembrane region" description="Helical" evidence="1">
    <location>
        <begin position="145"/>
        <end position="165"/>
    </location>
</feature>
<dbReference type="RefSeq" id="WP_126108665.1">
    <property type="nucleotide sequence ID" value="NZ_CP034465.1"/>
</dbReference>
<evidence type="ECO:0000313" key="2">
    <source>
        <dbReference type="EMBL" id="AZP03574.1"/>
    </source>
</evidence>
<reference evidence="3" key="1">
    <citation type="submission" date="2018-12" db="EMBL/GenBank/DDBJ databases">
        <title>Complete genome sequencing of Jeotgalibaca sp. H21T32.</title>
        <authorList>
            <person name="Bae J.-W."/>
            <person name="Lee S.-Y."/>
        </authorList>
    </citation>
    <scope>NUCLEOTIDE SEQUENCE [LARGE SCALE GENOMIC DNA]</scope>
    <source>
        <strain evidence="3">H21T32</strain>
    </source>
</reference>
<feature type="transmembrane region" description="Helical" evidence="1">
    <location>
        <begin position="171"/>
        <end position="187"/>
    </location>
</feature>
<feature type="transmembrane region" description="Helical" evidence="1">
    <location>
        <begin position="77"/>
        <end position="95"/>
    </location>
</feature>
<evidence type="ECO:0000313" key="3">
    <source>
        <dbReference type="Proteomes" id="UP000273326"/>
    </source>
</evidence>
<keyword evidence="1" id="KW-0472">Membrane</keyword>
<keyword evidence="3" id="KW-1185">Reference proteome</keyword>